<dbReference type="OrthoDB" id="7929427at2"/>
<evidence type="ECO:0000313" key="2">
    <source>
        <dbReference type="EMBL" id="SDE06285.1"/>
    </source>
</evidence>
<organism evidence="2 3">
    <name type="scientific">Limimaricola pyoseonensis</name>
    <dbReference type="NCBI Taxonomy" id="521013"/>
    <lineage>
        <taxon>Bacteria</taxon>
        <taxon>Pseudomonadati</taxon>
        <taxon>Pseudomonadota</taxon>
        <taxon>Alphaproteobacteria</taxon>
        <taxon>Rhodobacterales</taxon>
        <taxon>Paracoccaceae</taxon>
        <taxon>Limimaricola</taxon>
    </lineage>
</organism>
<proteinExistence type="predicted"/>
<dbReference type="EMBL" id="FNAT01000001">
    <property type="protein sequence ID" value="SDE06285.1"/>
    <property type="molecule type" value="Genomic_DNA"/>
</dbReference>
<name>A0A1G6ZWR5_9RHOB</name>
<protein>
    <submittedName>
        <fullName evidence="2">Uncharacterized protein</fullName>
    </submittedName>
</protein>
<feature type="compositionally biased region" description="Low complexity" evidence="1">
    <location>
        <begin position="1"/>
        <end position="12"/>
    </location>
</feature>
<dbReference type="STRING" id="521013.SAMN04488567_0684"/>
<evidence type="ECO:0000313" key="3">
    <source>
        <dbReference type="Proteomes" id="UP000198922"/>
    </source>
</evidence>
<gene>
    <name evidence="2" type="ORF">SAMN04488567_0684</name>
</gene>
<dbReference type="AlphaFoldDB" id="A0A1G6ZWR5"/>
<keyword evidence="3" id="KW-1185">Reference proteome</keyword>
<feature type="region of interest" description="Disordered" evidence="1">
    <location>
        <begin position="1"/>
        <end position="55"/>
    </location>
</feature>
<sequence>MALAGAAGAQQADPGEPLSAIDWLSQSVAAPSEPAAEPPTADSASSPAVSVRPLDGPSPDAVGLLAPAVSGLPRHLWSASSTESLTELIAALGIDGLPATQELLRRLMIAEADAPADADGHGRLFLARIDRLLEMGALEPALAMLAESRPAAAPERFRRWFDAALLTGTENEACAAMKDRPALAPTLHARIFCLARGGDWQAAALTLNSARALGEVSDEDDAMLSRFLDPDLYEGEPDLPQPERATPLGYRLREAVGEALPAATLPRAFSHADLRPNKAWRAQIEAAERLARHGAIQPAQLFGIYAARVPAASGGIWDRATAIQALDAALAANDRDAIAETLSSAWSAMRDARLETAFAEHYAERLAALDLEGEAARQVFEIALLGPGYEEAALAPPDDGPETSLLAAVARGDVSQVQADGPRALAVVEGFSDRQPPEVLTELIDAGRPGEAALRAIALVDQGATGDPAALSDGLAALRALGLEATARRAALQYLLLETGA</sequence>
<reference evidence="3" key="1">
    <citation type="submission" date="2016-10" db="EMBL/GenBank/DDBJ databases">
        <authorList>
            <person name="Varghese N."/>
            <person name="Submissions S."/>
        </authorList>
    </citation>
    <scope>NUCLEOTIDE SEQUENCE [LARGE SCALE GENOMIC DNA]</scope>
    <source>
        <strain evidence="3">DSM 21424</strain>
    </source>
</reference>
<feature type="compositionally biased region" description="Low complexity" evidence="1">
    <location>
        <begin position="25"/>
        <end position="51"/>
    </location>
</feature>
<accession>A0A1G6ZWR5</accession>
<dbReference type="Proteomes" id="UP000198922">
    <property type="component" value="Unassembled WGS sequence"/>
</dbReference>
<evidence type="ECO:0000256" key="1">
    <source>
        <dbReference type="SAM" id="MobiDB-lite"/>
    </source>
</evidence>